<organism evidence="1 2">
    <name type="scientific">Xylaria curta</name>
    <dbReference type="NCBI Taxonomy" id="42375"/>
    <lineage>
        <taxon>Eukaryota</taxon>
        <taxon>Fungi</taxon>
        <taxon>Dikarya</taxon>
        <taxon>Ascomycota</taxon>
        <taxon>Pezizomycotina</taxon>
        <taxon>Sordariomycetes</taxon>
        <taxon>Xylariomycetidae</taxon>
        <taxon>Xylariales</taxon>
        <taxon>Xylariaceae</taxon>
        <taxon>Xylaria</taxon>
    </lineage>
</organism>
<sequence>MSNPAAALASLLRASTIQDHDESDLDAHHTRVVALLKLDRFDDALRAIAEGGHALESKCILEKAYALYKAGQLQDAQDTAEKASNTDASSRPFRHLRAQIAYRAERFADAASLYRGLASEKTSSYGDENDININLLASNAQLEWAGLGHHIDDSRRQPSRADLDSFETAYNVACAHIARAELAKASVLLKRARDLCEASDDLSPDEKKTELLPIIVQHIYVLSQLGKDSEATALQKLVVQSEIPEAPTKVVAQNNQIALAGTEGNPYLTQRFAELAGNLSGNDKLFEYQQSILRRNKYALDLQMQKFDGADSSTHDQILSASTPTALLDAAPLGVVSAAARTRLEKGKSAIRKILPRHS</sequence>
<keyword evidence="2" id="KW-1185">Reference proteome</keyword>
<dbReference type="Proteomes" id="UP001143856">
    <property type="component" value="Unassembled WGS sequence"/>
</dbReference>
<evidence type="ECO:0000313" key="2">
    <source>
        <dbReference type="Proteomes" id="UP001143856"/>
    </source>
</evidence>
<proteinExistence type="predicted"/>
<dbReference type="EMBL" id="JAPDGR010003523">
    <property type="protein sequence ID" value="KAJ2970934.1"/>
    <property type="molecule type" value="Genomic_DNA"/>
</dbReference>
<reference evidence="1" key="1">
    <citation type="submission" date="2022-10" db="EMBL/GenBank/DDBJ databases">
        <title>Genome Sequence of Xylaria curta.</title>
        <authorList>
            <person name="Buettner E."/>
        </authorList>
    </citation>
    <scope>NUCLEOTIDE SEQUENCE</scope>
    <source>
        <strain evidence="1">Babe10</strain>
    </source>
</reference>
<evidence type="ECO:0000313" key="1">
    <source>
        <dbReference type="EMBL" id="KAJ2970934.1"/>
    </source>
</evidence>
<gene>
    <name evidence="1" type="ORF">NUW58_g9551</name>
</gene>
<accession>A0ACC1MVV1</accession>
<name>A0ACC1MVV1_9PEZI</name>
<comment type="caution">
    <text evidence="1">The sequence shown here is derived from an EMBL/GenBank/DDBJ whole genome shotgun (WGS) entry which is preliminary data.</text>
</comment>
<protein>
    <submittedName>
        <fullName evidence="1">Uncharacterized protein</fullName>
    </submittedName>
</protein>